<keyword evidence="11" id="KW-1185">Reference proteome</keyword>
<dbReference type="EC" id="2.4.1.255" evidence="3"/>
<feature type="domain" description="O-GlcNAc transferase C-terminal" evidence="9">
    <location>
        <begin position="593"/>
        <end position="763"/>
    </location>
</feature>
<dbReference type="Pfam" id="PF07719">
    <property type="entry name" value="TPR_2"/>
    <property type="match status" value="1"/>
</dbReference>
<keyword evidence="6" id="KW-0677">Repeat</keyword>
<feature type="domain" description="O-GlcNAc transferase C-terminal" evidence="9">
    <location>
        <begin position="396"/>
        <end position="568"/>
    </location>
</feature>
<comment type="similarity">
    <text evidence="2">Belongs to the glycosyltransferase 41 family. O-GlcNAc transferase subfamily.</text>
</comment>
<organism evidence="10 11">
    <name type="scientific">Parazoarcus communis SWub3 = DSM 12120</name>
    <dbReference type="NCBI Taxonomy" id="1121029"/>
    <lineage>
        <taxon>Bacteria</taxon>
        <taxon>Pseudomonadati</taxon>
        <taxon>Pseudomonadota</taxon>
        <taxon>Betaproteobacteria</taxon>
        <taxon>Rhodocyclales</taxon>
        <taxon>Zoogloeaceae</taxon>
        <taxon>Parazoarcus</taxon>
    </lineage>
</organism>
<evidence type="ECO:0000256" key="7">
    <source>
        <dbReference type="ARBA" id="ARBA00022803"/>
    </source>
</evidence>
<evidence type="ECO:0000313" key="10">
    <source>
        <dbReference type="EMBL" id="PZA15742.1"/>
    </source>
</evidence>
<evidence type="ECO:0000313" key="11">
    <source>
        <dbReference type="Proteomes" id="UP000248259"/>
    </source>
</evidence>
<keyword evidence="5" id="KW-0808">Transferase</keyword>
<dbReference type="Pfam" id="PF13844">
    <property type="entry name" value="Glyco_transf_41"/>
    <property type="match status" value="2"/>
</dbReference>
<evidence type="ECO:0000256" key="1">
    <source>
        <dbReference type="ARBA" id="ARBA00004922"/>
    </source>
</evidence>
<feature type="repeat" description="TPR" evidence="8">
    <location>
        <begin position="341"/>
        <end position="374"/>
    </location>
</feature>
<dbReference type="EMBL" id="QKOE01000011">
    <property type="protein sequence ID" value="PZA15742.1"/>
    <property type="molecule type" value="Genomic_DNA"/>
</dbReference>
<dbReference type="Pfam" id="PF13181">
    <property type="entry name" value="TPR_8"/>
    <property type="match status" value="2"/>
</dbReference>
<dbReference type="Proteomes" id="UP000248259">
    <property type="component" value="Unassembled WGS sequence"/>
</dbReference>
<dbReference type="PANTHER" id="PTHR44835">
    <property type="entry name" value="UDP-N-ACETYLGLUCOSAMINE--PEPTIDE N-ACETYLGLUCOSAMINYLTRANSFERASE SPINDLY-RELATED"/>
    <property type="match status" value="1"/>
</dbReference>
<reference evidence="10 11" key="1">
    <citation type="submission" date="2018-06" db="EMBL/GenBank/DDBJ databases">
        <title>Azoarcus communis strain SWub3 genome.</title>
        <authorList>
            <person name="Zorraquino Salvo V."/>
            <person name="Toubiana D."/>
            <person name="Blumwald E."/>
        </authorList>
    </citation>
    <scope>NUCLEOTIDE SEQUENCE [LARGE SCALE GENOMIC DNA]</scope>
    <source>
        <strain evidence="10 11">SWub3</strain>
    </source>
</reference>
<evidence type="ECO:0000256" key="3">
    <source>
        <dbReference type="ARBA" id="ARBA00011970"/>
    </source>
</evidence>
<dbReference type="PROSITE" id="PS50005">
    <property type="entry name" value="TPR"/>
    <property type="match status" value="2"/>
</dbReference>
<comment type="pathway">
    <text evidence="1">Protein modification; protein glycosylation.</text>
</comment>
<dbReference type="AlphaFoldDB" id="A0A323URV0"/>
<keyword evidence="7 8" id="KW-0802">TPR repeat</keyword>
<dbReference type="Gene3D" id="3.40.50.2000">
    <property type="entry name" value="Glycogen Phosphorylase B"/>
    <property type="match status" value="1"/>
</dbReference>
<protein>
    <recommendedName>
        <fullName evidence="3">protein O-GlcNAc transferase</fullName>
        <ecNumber evidence="3">2.4.1.255</ecNumber>
    </recommendedName>
</protein>
<dbReference type="InterPro" id="IPR013105">
    <property type="entry name" value="TPR_2"/>
</dbReference>
<evidence type="ECO:0000256" key="2">
    <source>
        <dbReference type="ARBA" id="ARBA00005386"/>
    </source>
</evidence>
<feature type="repeat" description="TPR" evidence="8">
    <location>
        <begin position="307"/>
        <end position="340"/>
    </location>
</feature>
<dbReference type="OrthoDB" id="101857at2"/>
<evidence type="ECO:0000259" key="9">
    <source>
        <dbReference type="Pfam" id="PF13844"/>
    </source>
</evidence>
<gene>
    <name evidence="10" type="ORF">DNK49_14830</name>
</gene>
<dbReference type="InterPro" id="IPR051939">
    <property type="entry name" value="Glycosyltr_41/O-GlcNAc_trsf"/>
</dbReference>
<comment type="caution">
    <text evidence="10">The sequence shown here is derived from an EMBL/GenBank/DDBJ whole genome shotgun (WGS) entry which is preliminary data.</text>
</comment>
<sequence>MSAELEGAGVTEIDQQYAKAVALQMAGQDAEAVALYREILDRAPGHAAASHNLGMLCLATGEGGEALERVMNAVESSPAEPQFWISLIKVLQTLGEHDHVPGVMEQAAAAGLGASDLAALRLAAGEGELQDVAGDVREVPAPDTLADRIHALLKRDRVAGRSGLRKLRGPTASQVDQAIKLFQRGDFTALEHYAGEMSRRHPQHPTGWHLLGIAQQMLCTHYYGLEALIKAVGLKPADAEYFDHLASALEQLGKPELAAACFARGLELAPTLFPLLLKYAQCEIRRGNAEGAEILTTKLCDAFPNSAEAHYLRGLFRSRSGQLDDAIQCFERSIALNPALSAPYQDLGLIYFNRGNLEQAIDLSRKAVEQMPGNAPCFSNMLFFATHDEHRSPEDLFALHRQYALRYETPLKAHWQPHANDRSPDRKLRIGYVSGDFYGHAVASFILPVLERLDRTQFDLFGFYNHTVCDDMTRRIAAQFKYWLPISHVTDAALAEIVRACRIDILIDLSGHTGGNRLLTFARKPAPVQMTAIGHADTTGLDAMDYFITDRDLAPPGRFDAHFSERLMDLDSGVVFSFPNDAPPVTDLPALSNGYLTFGSFNRPGKITARTLDLWTELMRALPDARMLLGSVNDEQIRRKLEQGFAERGVAAERLRFMPRVAVPEYLAAHGGIDVLLDTFPFNAGTTLLYSMWMGVPVLTVRGDRYVSNLGAAVMAKAGLPDFVADDASGFINKGVELAADLECLASVRAGFRERLQARPQFDPAFVTRCIEGGFRKAWHAWVSTHAV</sequence>
<dbReference type="PANTHER" id="PTHR44835:SF1">
    <property type="entry name" value="PROTEIN O-GLCNAC TRANSFERASE"/>
    <property type="match status" value="1"/>
</dbReference>
<dbReference type="RefSeq" id="WP_110526131.1">
    <property type="nucleotide sequence ID" value="NZ_QKOE01000011.1"/>
</dbReference>
<proteinExistence type="inferred from homology"/>
<accession>A0A323URV0</accession>
<dbReference type="SUPFAM" id="SSF48452">
    <property type="entry name" value="TPR-like"/>
    <property type="match status" value="2"/>
</dbReference>
<keyword evidence="4" id="KW-0328">Glycosyltransferase</keyword>
<dbReference type="SMART" id="SM00028">
    <property type="entry name" value="TPR"/>
    <property type="match status" value="5"/>
</dbReference>
<dbReference type="InterPro" id="IPR011990">
    <property type="entry name" value="TPR-like_helical_dom_sf"/>
</dbReference>
<name>A0A323URV0_9RHOO</name>
<evidence type="ECO:0000256" key="5">
    <source>
        <dbReference type="ARBA" id="ARBA00022679"/>
    </source>
</evidence>
<dbReference type="Pfam" id="PF14559">
    <property type="entry name" value="TPR_19"/>
    <property type="match status" value="1"/>
</dbReference>
<dbReference type="InterPro" id="IPR019734">
    <property type="entry name" value="TPR_rpt"/>
</dbReference>
<dbReference type="Gene3D" id="1.25.40.10">
    <property type="entry name" value="Tetratricopeptide repeat domain"/>
    <property type="match status" value="3"/>
</dbReference>
<evidence type="ECO:0000256" key="6">
    <source>
        <dbReference type="ARBA" id="ARBA00022737"/>
    </source>
</evidence>
<dbReference type="InterPro" id="IPR029489">
    <property type="entry name" value="OGT/SEC/SPY_C"/>
</dbReference>
<evidence type="ECO:0000256" key="8">
    <source>
        <dbReference type="PROSITE-ProRule" id="PRU00339"/>
    </source>
</evidence>
<dbReference type="GO" id="GO:0097363">
    <property type="term" value="F:protein O-acetylglucosaminyltransferase activity"/>
    <property type="evidence" value="ECO:0007669"/>
    <property type="project" value="UniProtKB-EC"/>
</dbReference>
<evidence type="ECO:0000256" key="4">
    <source>
        <dbReference type="ARBA" id="ARBA00022676"/>
    </source>
</evidence>
<dbReference type="SUPFAM" id="SSF53756">
    <property type="entry name" value="UDP-Glycosyltransferase/glycogen phosphorylase"/>
    <property type="match status" value="1"/>
</dbReference>
<dbReference type="Gene3D" id="3.40.50.11380">
    <property type="match status" value="1"/>
</dbReference>